<gene>
    <name evidence="10" type="primary">mnmC</name>
    <name evidence="13" type="ORF">ABIE13_000848</name>
</gene>
<comment type="caution">
    <text evidence="13">The sequence shown here is derived from an EMBL/GenBank/DDBJ whole genome shotgun (WGS) entry which is preliminary data.</text>
</comment>
<dbReference type="PANTHER" id="PTHR13847:SF283">
    <property type="entry name" value="TRNA 5-METHYLAMINOMETHYL-2-THIOURIDINE BIOSYNTHESIS BIFUNCTIONAL PROTEIN MNMC"/>
    <property type="match status" value="1"/>
</dbReference>
<evidence type="ECO:0000256" key="6">
    <source>
        <dbReference type="ARBA" id="ARBA00022694"/>
    </source>
</evidence>
<evidence type="ECO:0000259" key="12">
    <source>
        <dbReference type="Pfam" id="PF05430"/>
    </source>
</evidence>
<evidence type="ECO:0000256" key="7">
    <source>
        <dbReference type="ARBA" id="ARBA00022827"/>
    </source>
</evidence>
<evidence type="ECO:0000256" key="2">
    <source>
        <dbReference type="ARBA" id="ARBA00022603"/>
    </source>
</evidence>
<keyword evidence="3 10" id="KW-0285">Flavoprotein</keyword>
<dbReference type="Pfam" id="PF05430">
    <property type="entry name" value="Methyltransf_30"/>
    <property type="match status" value="1"/>
</dbReference>
<reference evidence="13 14" key="1">
    <citation type="submission" date="2024-06" db="EMBL/GenBank/DDBJ databases">
        <title>Sorghum-associated microbial communities from plants grown in Nebraska, USA.</title>
        <authorList>
            <person name="Schachtman D."/>
        </authorList>
    </citation>
    <scope>NUCLEOTIDE SEQUENCE [LARGE SCALE GENOMIC DNA]</scope>
    <source>
        <strain evidence="13 14">2709</strain>
    </source>
</reference>
<comment type="similarity">
    <text evidence="10">In the N-terminal section; belongs to the methyltransferase superfamily. tRNA (mnm(5)s(2)U34)-methyltransferase family.</text>
</comment>
<protein>
    <recommendedName>
        <fullName evidence="10">tRNA 5-methylaminomethyl-2-thiouridine biosynthesis bifunctional protein MnmC</fullName>
        <shortName evidence="10">tRNA mnm(5)s(2)U biosynthesis bifunctional protein</shortName>
    </recommendedName>
    <domain>
        <recommendedName>
            <fullName evidence="10">tRNA (mnm(5)s(2)U34)-methyltransferase</fullName>
            <ecNumber evidence="10">2.1.1.61</ecNumber>
        </recommendedName>
    </domain>
    <domain>
        <recommendedName>
            <fullName evidence="10">FAD-dependent cmnm(5)s(2)U34 oxidoreductase</fullName>
            <ecNumber evidence="10">1.5.-.-</ecNumber>
        </recommendedName>
    </domain>
</protein>
<evidence type="ECO:0000313" key="14">
    <source>
        <dbReference type="Proteomes" id="UP001549320"/>
    </source>
</evidence>
<dbReference type="Pfam" id="PF01266">
    <property type="entry name" value="DAO"/>
    <property type="match status" value="1"/>
</dbReference>
<dbReference type="InterPro" id="IPR006076">
    <property type="entry name" value="FAD-dep_OxRdtase"/>
</dbReference>
<keyword evidence="1 10" id="KW-0963">Cytoplasm</keyword>
<keyword evidence="9 10" id="KW-0511">Multifunctional enzyme</keyword>
<organism evidence="13 14">
    <name type="scientific">Ottowia thiooxydans</name>
    <dbReference type="NCBI Taxonomy" id="219182"/>
    <lineage>
        <taxon>Bacteria</taxon>
        <taxon>Pseudomonadati</taxon>
        <taxon>Pseudomonadota</taxon>
        <taxon>Betaproteobacteria</taxon>
        <taxon>Burkholderiales</taxon>
        <taxon>Comamonadaceae</taxon>
        <taxon>Ottowia</taxon>
    </lineage>
</organism>
<evidence type="ECO:0000256" key="3">
    <source>
        <dbReference type="ARBA" id="ARBA00022630"/>
    </source>
</evidence>
<evidence type="ECO:0000256" key="10">
    <source>
        <dbReference type="HAMAP-Rule" id="MF_01102"/>
    </source>
</evidence>
<dbReference type="EMBL" id="JBEPSH010000002">
    <property type="protein sequence ID" value="MET4575748.1"/>
    <property type="molecule type" value="Genomic_DNA"/>
</dbReference>
<keyword evidence="14" id="KW-1185">Reference proteome</keyword>
<evidence type="ECO:0000259" key="11">
    <source>
        <dbReference type="Pfam" id="PF01266"/>
    </source>
</evidence>
<dbReference type="GO" id="GO:0016491">
    <property type="term" value="F:oxidoreductase activity"/>
    <property type="evidence" value="ECO:0007669"/>
    <property type="project" value="UniProtKB-KW"/>
</dbReference>
<dbReference type="InterPro" id="IPR017610">
    <property type="entry name" value="tRNA_S-uridine_synth_MnmC_C"/>
</dbReference>
<feature type="domain" description="MnmC-like methyltransferase" evidence="12">
    <location>
        <begin position="125"/>
        <end position="245"/>
    </location>
</feature>
<dbReference type="Gene3D" id="3.30.9.10">
    <property type="entry name" value="D-Amino Acid Oxidase, subunit A, domain 2"/>
    <property type="match status" value="1"/>
</dbReference>
<comment type="cofactor">
    <cofactor evidence="10">
        <name>FAD</name>
        <dbReference type="ChEBI" id="CHEBI:57692"/>
    </cofactor>
</comment>
<dbReference type="PANTHER" id="PTHR13847">
    <property type="entry name" value="SARCOSINE DEHYDROGENASE-RELATED"/>
    <property type="match status" value="1"/>
</dbReference>
<keyword evidence="4 10" id="KW-0808">Transferase</keyword>
<dbReference type="SUPFAM" id="SSF51971">
    <property type="entry name" value="Nucleotide-binding domain"/>
    <property type="match status" value="1"/>
</dbReference>
<dbReference type="NCBIfam" id="TIGR03197">
    <property type="entry name" value="MnmC_Cterm"/>
    <property type="match status" value="1"/>
</dbReference>
<feature type="region of interest" description="tRNA (mnm(5)s(2)U34)-methyltransferase" evidence="10">
    <location>
        <begin position="1"/>
        <end position="247"/>
    </location>
</feature>
<dbReference type="InterPro" id="IPR047785">
    <property type="entry name" value="tRNA_MNMC2"/>
</dbReference>
<dbReference type="InterPro" id="IPR036188">
    <property type="entry name" value="FAD/NAD-bd_sf"/>
</dbReference>
<feature type="region of interest" description="FAD-dependent cmnm(5)s(2)U34 oxidoreductase" evidence="10">
    <location>
        <begin position="275"/>
        <end position="666"/>
    </location>
</feature>
<dbReference type="NCBIfam" id="NF033855">
    <property type="entry name" value="tRNA_MNMC2"/>
    <property type="match status" value="1"/>
</dbReference>
<proteinExistence type="inferred from homology"/>
<comment type="catalytic activity">
    <reaction evidence="10">
        <text>5-aminomethyl-2-thiouridine(34) in tRNA + S-adenosyl-L-methionine = 5-methylaminomethyl-2-thiouridine(34) in tRNA + S-adenosyl-L-homocysteine + H(+)</text>
        <dbReference type="Rhea" id="RHEA:19569"/>
        <dbReference type="Rhea" id="RHEA-COMP:10195"/>
        <dbReference type="Rhea" id="RHEA-COMP:10197"/>
        <dbReference type="ChEBI" id="CHEBI:15378"/>
        <dbReference type="ChEBI" id="CHEBI:57856"/>
        <dbReference type="ChEBI" id="CHEBI:59789"/>
        <dbReference type="ChEBI" id="CHEBI:74454"/>
        <dbReference type="ChEBI" id="CHEBI:74455"/>
        <dbReference type="EC" id="2.1.1.61"/>
    </reaction>
</comment>
<dbReference type="Gene3D" id="3.50.50.60">
    <property type="entry name" value="FAD/NAD(P)-binding domain"/>
    <property type="match status" value="1"/>
</dbReference>
<evidence type="ECO:0000256" key="8">
    <source>
        <dbReference type="ARBA" id="ARBA00023002"/>
    </source>
</evidence>
<dbReference type="InterPro" id="IPR029063">
    <property type="entry name" value="SAM-dependent_MTases_sf"/>
</dbReference>
<comment type="function">
    <text evidence="10">Catalyzes the last two steps in the biosynthesis of 5-methylaminomethyl-2-thiouridine (mnm(5)s(2)U) at the wobble position (U34) in tRNA. Catalyzes the FAD-dependent demodification of cmnm(5)s(2)U34 to nm(5)s(2)U34, followed by the transfer of a methyl group from S-adenosyl-L-methionine to nm(5)s(2)U34, to form mnm(5)s(2)U34.</text>
</comment>
<evidence type="ECO:0000256" key="9">
    <source>
        <dbReference type="ARBA" id="ARBA00023268"/>
    </source>
</evidence>
<dbReference type="EC" id="1.5.-.-" evidence="10"/>
<evidence type="ECO:0000256" key="4">
    <source>
        <dbReference type="ARBA" id="ARBA00022679"/>
    </source>
</evidence>
<dbReference type="InterPro" id="IPR023032">
    <property type="entry name" value="tRNA_MAMT_biosynth_bifunc_MnmC"/>
</dbReference>
<feature type="domain" description="FAD dependent oxidoreductase" evidence="11">
    <location>
        <begin position="272"/>
        <end position="642"/>
    </location>
</feature>
<dbReference type="InterPro" id="IPR008471">
    <property type="entry name" value="MnmC-like_methylTransf"/>
</dbReference>
<accession>A0ABV2Q4J9</accession>
<keyword evidence="7 10" id="KW-0274">FAD</keyword>
<name>A0ABV2Q4J9_9BURK</name>
<evidence type="ECO:0000313" key="13">
    <source>
        <dbReference type="EMBL" id="MET4575748.1"/>
    </source>
</evidence>
<dbReference type="GO" id="GO:0032259">
    <property type="term" value="P:methylation"/>
    <property type="evidence" value="ECO:0007669"/>
    <property type="project" value="UniProtKB-KW"/>
</dbReference>
<keyword evidence="6 10" id="KW-0819">tRNA processing</keyword>
<sequence length="666" mass="71487">MQPENQDTVVWREDGMPANPRFGDVYRSRGLQGDAGWSQARHVFLKGCGLVVDEGTSENTAPTAWAHAPRWQVLETGFGLGLNFLATWHAWTKDTARPQRLFYSAVEAWPPEAGDIVRSAAPFPELIPLAQQLAARWQGLLAGFHRLEFEGGRVQLTLAVGQAQPMLGEMTGQFDSIFLDGFRPRLNPQMWDLHTLKAVSRLARRGAVAASWCVKGEVRERLITCGFVVERVAGLPPKRHALRARFDPSWQPKGRAEAPAQPLPEKTTPRRCVIIGAGLAGASCAYSLAHRGWQVTVLDQAAEPAAGASGLPAGIVSPHVSPDDRPLSRLTRAGAQATLARARALLTEGIEFAATGVLERHAPGERRLPASWPAESEAAAIRATTYSATANKTIEKAHQAGVPLNESDLALWHEQAGWVRPAALVRRMLAAPGIEWKANQIAQRIEPAPSIDASAWRVLDEGGAVLAEADLIVMAAGFDTRALAGDMLPLNALRGQVAFGPMPGGSHDAALPVFPVNGHGSLISHLPIQNGAMWVTGSTFDRGNPRAELHEADHTHNRERLAELLPLAAAAVGRQWTDGQAKAWAAVRATLPDRLPAVGTWGIATVAGGASQSTQTPPLQLCTGFGARGLTLTVLCGEILACWLHGEPLPVERSLAERLRAGRFNA</sequence>
<dbReference type="RefSeq" id="WP_354441404.1">
    <property type="nucleotide sequence ID" value="NZ_JBEPSH010000002.1"/>
</dbReference>
<dbReference type="Proteomes" id="UP001549320">
    <property type="component" value="Unassembled WGS sequence"/>
</dbReference>
<dbReference type="Gene3D" id="3.40.50.150">
    <property type="entry name" value="Vaccinia Virus protein VP39"/>
    <property type="match status" value="1"/>
</dbReference>
<evidence type="ECO:0000256" key="1">
    <source>
        <dbReference type="ARBA" id="ARBA00022490"/>
    </source>
</evidence>
<comment type="subcellular location">
    <subcellularLocation>
        <location evidence="10">Cytoplasm</location>
    </subcellularLocation>
</comment>
<dbReference type="EC" id="2.1.1.61" evidence="10"/>
<keyword evidence="2 10" id="KW-0489">Methyltransferase</keyword>
<dbReference type="GO" id="GO:0004808">
    <property type="term" value="F:tRNA (5-methylaminomethyl-2-thiouridylate)(34)-methyltransferase activity"/>
    <property type="evidence" value="ECO:0007669"/>
    <property type="project" value="UniProtKB-EC"/>
</dbReference>
<dbReference type="HAMAP" id="MF_01102">
    <property type="entry name" value="MnmC"/>
    <property type="match status" value="1"/>
</dbReference>
<comment type="similarity">
    <text evidence="10">In the C-terminal section; belongs to the DAO family.</text>
</comment>
<keyword evidence="5 10" id="KW-0949">S-adenosyl-L-methionine</keyword>
<evidence type="ECO:0000256" key="5">
    <source>
        <dbReference type="ARBA" id="ARBA00022691"/>
    </source>
</evidence>
<keyword evidence="8 10" id="KW-0560">Oxidoreductase</keyword>